<evidence type="ECO:0000313" key="7">
    <source>
        <dbReference type="EMBL" id="QCY46555.1"/>
    </source>
</evidence>
<feature type="transmembrane region" description="Helical" evidence="6">
    <location>
        <begin position="163"/>
        <end position="186"/>
    </location>
</feature>
<dbReference type="RefSeq" id="WP_138925858.1">
    <property type="nucleotide sequence ID" value="NZ_CP034412.1"/>
</dbReference>
<keyword evidence="8" id="KW-1185">Reference proteome</keyword>
<feature type="transmembrane region" description="Helical" evidence="6">
    <location>
        <begin position="238"/>
        <end position="259"/>
    </location>
</feature>
<keyword evidence="4 6" id="KW-1133">Transmembrane helix</keyword>
<dbReference type="KEGG" id="gcr:GcLGCM259_0799"/>
<evidence type="ECO:0000256" key="4">
    <source>
        <dbReference type="ARBA" id="ARBA00022989"/>
    </source>
</evidence>
<reference evidence="7 8" key="1">
    <citation type="submission" date="2018-12" db="EMBL/GenBank/DDBJ databases">
        <title>Complete Genome Sequence of Glutamicibacter creatinolyticus strain LGCM259,isolated from an abscess of a 12-year-old mare in Italy.</title>
        <authorList>
            <person name="Santos R.G."/>
            <person name="Silva A.L."/>
            <person name="Seyffert N."/>
            <person name="Castro T.L.P."/>
            <person name="Attili A.R."/>
            <person name="Rifici C."/>
            <person name="Mazzullo G."/>
            <person name="Brenig B."/>
            <person name="Venanzi F."/>
            <person name="Azevedo V."/>
        </authorList>
    </citation>
    <scope>NUCLEOTIDE SEQUENCE [LARGE SCALE GENOMIC DNA]</scope>
    <source>
        <strain evidence="7 8">LGCM 259</strain>
    </source>
</reference>
<dbReference type="AlphaFoldDB" id="A0A5B7WTH9"/>
<sequence>MGHTHHAALLAAHGHQPLGWQVFEVVAVLLLAAAAFGYAAGLITSRNRGRWPAPRTLAWYAGLLCAAAGLAGPVATAAHTSFTAHMFGHLLLGMLAPLLLVLARPITLALRALPVRQARAVTRLLRSAPIRVLTHPFVAGILNAGGLWLLYTTDLYHLMHSSVLLHAVVHVHIFLAGYVFTASVVGGDPDPHRASFRMRATVLVSFIAAHAILAKWLYAHPPVGVEAADGRAGAQLMYYGGDAVDVGLIVLLFIGWYAATRPRPGGRPAADTV</sequence>
<keyword evidence="2" id="KW-1003">Cell membrane</keyword>
<proteinExistence type="predicted"/>
<keyword evidence="3 6" id="KW-0812">Transmembrane</keyword>
<evidence type="ECO:0000256" key="6">
    <source>
        <dbReference type="SAM" id="Phobius"/>
    </source>
</evidence>
<protein>
    <submittedName>
        <fullName evidence="7">Cytochrome c oxidase caa3 assembly factor (Caa3_CtaG)</fullName>
    </submittedName>
</protein>
<dbReference type="Pfam" id="PF09678">
    <property type="entry name" value="Caa3_CtaG"/>
    <property type="match status" value="1"/>
</dbReference>
<comment type="subcellular location">
    <subcellularLocation>
        <location evidence="1">Cell membrane</location>
        <topology evidence="1">Multi-pass membrane protein</topology>
    </subcellularLocation>
</comment>
<dbReference type="EMBL" id="CP034412">
    <property type="protein sequence ID" value="QCY46555.1"/>
    <property type="molecule type" value="Genomic_DNA"/>
</dbReference>
<evidence type="ECO:0000256" key="5">
    <source>
        <dbReference type="ARBA" id="ARBA00023136"/>
    </source>
</evidence>
<feature type="transmembrane region" description="Helical" evidence="6">
    <location>
        <begin position="132"/>
        <end position="151"/>
    </location>
</feature>
<dbReference type="GO" id="GO:0005886">
    <property type="term" value="C:plasma membrane"/>
    <property type="evidence" value="ECO:0007669"/>
    <property type="project" value="UniProtKB-SubCell"/>
</dbReference>
<organism evidence="7 8">
    <name type="scientific">Glutamicibacter creatinolyticus</name>
    <dbReference type="NCBI Taxonomy" id="162496"/>
    <lineage>
        <taxon>Bacteria</taxon>
        <taxon>Bacillati</taxon>
        <taxon>Actinomycetota</taxon>
        <taxon>Actinomycetes</taxon>
        <taxon>Micrococcales</taxon>
        <taxon>Micrococcaceae</taxon>
        <taxon>Glutamicibacter</taxon>
    </lineage>
</organism>
<feature type="transmembrane region" description="Helical" evidence="6">
    <location>
        <begin position="20"/>
        <end position="45"/>
    </location>
</feature>
<feature type="transmembrane region" description="Helical" evidence="6">
    <location>
        <begin position="198"/>
        <end position="218"/>
    </location>
</feature>
<feature type="transmembrane region" description="Helical" evidence="6">
    <location>
        <begin position="90"/>
        <end position="111"/>
    </location>
</feature>
<evidence type="ECO:0000256" key="1">
    <source>
        <dbReference type="ARBA" id="ARBA00004651"/>
    </source>
</evidence>
<name>A0A5B7WTH9_9MICC</name>
<dbReference type="Proteomes" id="UP000307000">
    <property type="component" value="Chromosome"/>
</dbReference>
<evidence type="ECO:0000313" key="8">
    <source>
        <dbReference type="Proteomes" id="UP000307000"/>
    </source>
</evidence>
<keyword evidence="5 6" id="KW-0472">Membrane</keyword>
<dbReference type="InterPro" id="IPR019108">
    <property type="entry name" value="Caa3_assmbl_CtaG-rel"/>
</dbReference>
<feature type="transmembrane region" description="Helical" evidence="6">
    <location>
        <begin position="57"/>
        <end position="78"/>
    </location>
</feature>
<evidence type="ECO:0000256" key="3">
    <source>
        <dbReference type="ARBA" id="ARBA00022692"/>
    </source>
</evidence>
<evidence type="ECO:0000256" key="2">
    <source>
        <dbReference type="ARBA" id="ARBA00022475"/>
    </source>
</evidence>
<accession>A0A5B7WTH9</accession>
<gene>
    <name evidence="7" type="ORF">GcLGCM259_0799</name>
</gene>